<keyword evidence="3" id="KW-0520">NAD</keyword>
<organism evidence="4 5">
    <name type="scientific">Falsiroseomonas bella</name>
    <dbReference type="NCBI Taxonomy" id="2184016"/>
    <lineage>
        <taxon>Bacteria</taxon>
        <taxon>Pseudomonadati</taxon>
        <taxon>Pseudomonadota</taxon>
        <taxon>Alphaproteobacteria</taxon>
        <taxon>Acetobacterales</taxon>
        <taxon>Roseomonadaceae</taxon>
        <taxon>Falsiroseomonas</taxon>
    </lineage>
</organism>
<dbReference type="Proteomes" id="UP000245765">
    <property type="component" value="Unassembled WGS sequence"/>
</dbReference>
<reference evidence="5" key="1">
    <citation type="submission" date="2018-05" db="EMBL/GenBank/DDBJ databases">
        <authorList>
            <person name="Du Z."/>
            <person name="Wang X."/>
        </authorList>
    </citation>
    <scope>NUCLEOTIDE SEQUENCE [LARGE SCALE GENOMIC DNA]</scope>
    <source>
        <strain evidence="5">CQN31</strain>
    </source>
</reference>
<dbReference type="InterPro" id="IPR005255">
    <property type="entry name" value="PdxA_fam"/>
</dbReference>
<dbReference type="EMBL" id="QGNA01000008">
    <property type="protein sequence ID" value="PWS34217.1"/>
    <property type="molecule type" value="Genomic_DNA"/>
</dbReference>
<evidence type="ECO:0000256" key="1">
    <source>
        <dbReference type="ARBA" id="ARBA00022723"/>
    </source>
</evidence>
<name>A0A317F865_9PROT</name>
<dbReference type="GO" id="GO:0051287">
    <property type="term" value="F:NAD binding"/>
    <property type="evidence" value="ECO:0007669"/>
    <property type="project" value="InterPro"/>
</dbReference>
<evidence type="ECO:0000313" key="5">
    <source>
        <dbReference type="Proteomes" id="UP000245765"/>
    </source>
</evidence>
<dbReference type="PANTHER" id="PTHR30004:SF6">
    <property type="entry name" value="D-THREONATE 4-PHOSPHATE DEHYDROGENASE"/>
    <property type="match status" value="1"/>
</dbReference>
<keyword evidence="5" id="KW-1185">Reference proteome</keyword>
<dbReference type="NCBIfam" id="TIGR00557">
    <property type="entry name" value="pdxA"/>
    <property type="match status" value="1"/>
</dbReference>
<dbReference type="Gene3D" id="3.40.718.10">
    <property type="entry name" value="Isopropylmalate Dehydrogenase"/>
    <property type="match status" value="1"/>
</dbReference>
<dbReference type="AlphaFoldDB" id="A0A317F865"/>
<evidence type="ECO:0000313" key="4">
    <source>
        <dbReference type="EMBL" id="PWS34217.1"/>
    </source>
</evidence>
<evidence type="ECO:0000256" key="3">
    <source>
        <dbReference type="ARBA" id="ARBA00023027"/>
    </source>
</evidence>
<dbReference type="OrthoDB" id="9801783at2"/>
<dbReference type="GO" id="GO:0046872">
    <property type="term" value="F:metal ion binding"/>
    <property type="evidence" value="ECO:0007669"/>
    <property type="project" value="UniProtKB-KW"/>
</dbReference>
<evidence type="ECO:0000256" key="2">
    <source>
        <dbReference type="ARBA" id="ARBA00023002"/>
    </source>
</evidence>
<dbReference type="SUPFAM" id="SSF53659">
    <property type="entry name" value="Isocitrate/Isopropylmalate dehydrogenase-like"/>
    <property type="match status" value="1"/>
</dbReference>
<keyword evidence="2" id="KW-0560">Oxidoreductase</keyword>
<comment type="caution">
    <text evidence="4">The sequence shown here is derived from an EMBL/GenBank/DDBJ whole genome shotgun (WGS) entry which is preliminary data.</text>
</comment>
<dbReference type="GO" id="GO:0016491">
    <property type="term" value="F:oxidoreductase activity"/>
    <property type="evidence" value="ECO:0007669"/>
    <property type="project" value="UniProtKB-KW"/>
</dbReference>
<keyword evidence="1" id="KW-0479">Metal-binding</keyword>
<accession>A0A317F865</accession>
<proteinExistence type="predicted"/>
<dbReference type="PANTHER" id="PTHR30004">
    <property type="entry name" value="4-HYDROXYTHREONINE-4-PHOSPHATE DEHYDROGENASE"/>
    <property type="match status" value="1"/>
</dbReference>
<dbReference type="RefSeq" id="WP_109873586.1">
    <property type="nucleotide sequence ID" value="NZ_QGNA01000008.1"/>
</dbReference>
<gene>
    <name evidence="4" type="primary">pdxA</name>
    <name evidence="4" type="ORF">DFH01_26690</name>
</gene>
<sequence length="342" mass="35138">MTESPVIAVTMGDPAGIGPEVVLKAIADLAPRVAAGALRPVAVGTVEEFARTNAALGLGSELVPFGTGGVWPRVEVVAATRPEAPTTFGVAAAEGGRQAHAAIVAAVGMAMRGEAAAIATAPISKEALNGAGIAHPGHTELLAALTRARDSRMMLAHGDLRVVHVTTHVALARVPALLTPERLRRTLDLTLDALRRLGIARPRIAVAALNPHAGEGGLFGEEDDRVNVPVIAEYRARGEDVTGPHPGDTVFVKAAAGQFDAVIAMYHDQGHIPVKLLGFKVDRESGRWTGLNGVNVTLGLPIIRTSVDHGTAFDIAGRGIAAASSMVEAIEYAAMLAAGGAA</sequence>
<protein>
    <submittedName>
        <fullName evidence="4">4-hydroxythreonine-4-phosphate dehydrogenase PdxA</fullName>
    </submittedName>
</protein>
<dbReference type="Pfam" id="PF04166">
    <property type="entry name" value="PdxA"/>
    <property type="match status" value="1"/>
</dbReference>